<proteinExistence type="predicted"/>
<feature type="domain" description="SPX" evidence="1">
    <location>
        <begin position="1"/>
        <end position="279"/>
    </location>
</feature>
<dbReference type="Pfam" id="PF03105">
    <property type="entry name" value="SPX"/>
    <property type="match status" value="1"/>
</dbReference>
<reference evidence="2 3" key="1">
    <citation type="journal article" date="2021" name="Sci. Rep.">
        <title>Chromosome anchoring in Senegalese sole (Solea senegalensis) reveals sex-associated markers and genome rearrangements in flatfish.</title>
        <authorList>
            <person name="Guerrero-Cozar I."/>
            <person name="Gomez-Garrido J."/>
            <person name="Berbel C."/>
            <person name="Martinez-Blanch J.F."/>
            <person name="Alioto T."/>
            <person name="Claros M.G."/>
            <person name="Gagnaire P.A."/>
            <person name="Manchado M."/>
        </authorList>
    </citation>
    <scope>NUCLEOTIDE SEQUENCE [LARGE SCALE GENOMIC DNA]</scope>
    <source>
        <strain evidence="2">Sse05_10M</strain>
    </source>
</reference>
<evidence type="ECO:0000313" key="2">
    <source>
        <dbReference type="EMBL" id="KAG7461361.1"/>
    </source>
</evidence>
<sequence>MKFAEHLSSHITPEWRKQYLLYEAFKEMLYAAQDQAPSIEVTDDDTVKRYYAKFEERFFQTCEKELLKINTFYSDHDHFSYIYFTLHRCGMGVLVQSLRGACVLSGQQRSKADWQDYSYCGNIDPPFFFLVLTYMIEDYFTTFRIRALTSPIRRHIKLDPIFSSLRLHLVSENISVPSWAQASCFSKKLQRLKATILLCQAESQPAGQHFHHCGLNTHQKKSFCTPRLSPSLFLKAEEEQWTPYNSPLNPHHWKSKPPTPVFFSFINLTQMDYPVLSPA</sequence>
<dbReference type="InterPro" id="IPR004331">
    <property type="entry name" value="SPX_dom"/>
</dbReference>
<keyword evidence="3" id="KW-1185">Reference proteome</keyword>
<organism evidence="2 3">
    <name type="scientific">Solea senegalensis</name>
    <name type="common">Senegalese sole</name>
    <dbReference type="NCBI Taxonomy" id="28829"/>
    <lineage>
        <taxon>Eukaryota</taxon>
        <taxon>Metazoa</taxon>
        <taxon>Chordata</taxon>
        <taxon>Craniata</taxon>
        <taxon>Vertebrata</taxon>
        <taxon>Euteleostomi</taxon>
        <taxon>Actinopterygii</taxon>
        <taxon>Neopterygii</taxon>
        <taxon>Teleostei</taxon>
        <taxon>Neoteleostei</taxon>
        <taxon>Acanthomorphata</taxon>
        <taxon>Carangaria</taxon>
        <taxon>Pleuronectiformes</taxon>
        <taxon>Pleuronectoidei</taxon>
        <taxon>Soleidae</taxon>
        <taxon>Solea</taxon>
    </lineage>
</organism>
<evidence type="ECO:0000259" key="1">
    <source>
        <dbReference type="PROSITE" id="PS51382"/>
    </source>
</evidence>
<dbReference type="PROSITE" id="PS51382">
    <property type="entry name" value="SPX"/>
    <property type="match status" value="1"/>
</dbReference>
<keyword evidence="2" id="KW-0675">Receptor</keyword>
<accession>A0AAV6PHS2</accession>
<dbReference type="Proteomes" id="UP000693946">
    <property type="component" value="Unassembled WGS sequence"/>
</dbReference>
<feature type="non-terminal residue" evidence="2">
    <location>
        <position position="279"/>
    </location>
</feature>
<evidence type="ECO:0000313" key="3">
    <source>
        <dbReference type="Proteomes" id="UP000693946"/>
    </source>
</evidence>
<dbReference type="EMBL" id="JAGKHQ010001101">
    <property type="protein sequence ID" value="KAG7461361.1"/>
    <property type="molecule type" value="Genomic_DNA"/>
</dbReference>
<comment type="caution">
    <text evidence="2">The sequence shown here is derived from an EMBL/GenBank/DDBJ whole genome shotgun (WGS) entry which is preliminary data.</text>
</comment>
<gene>
    <name evidence="2" type="ORF">JOB18_050084</name>
</gene>
<protein>
    <submittedName>
        <fullName evidence="2">Xenotropic and polytropic retrovirus receptor 1-like</fullName>
    </submittedName>
</protein>
<name>A0AAV6PHS2_SOLSE</name>
<dbReference type="AlphaFoldDB" id="A0AAV6PHS2"/>